<dbReference type="InterPro" id="IPR034829">
    <property type="entry name" value="DnaD-like_sf"/>
</dbReference>
<dbReference type="Gene3D" id="1.10.10.630">
    <property type="entry name" value="DnaD domain-like"/>
    <property type="match status" value="1"/>
</dbReference>
<name>A0AAX2ZI13_9FIRM</name>
<dbReference type="Pfam" id="PF07261">
    <property type="entry name" value="DnaB_2"/>
    <property type="match status" value="1"/>
</dbReference>
<dbReference type="KEGG" id="tem:JW646_17130"/>
<dbReference type="AlphaFoldDB" id="A0AAX2ZI13"/>
<feature type="domain" description="DnaB/C C-terminal" evidence="3">
    <location>
        <begin position="168"/>
        <end position="235"/>
    </location>
</feature>
<dbReference type="RefSeq" id="WP_228415783.1">
    <property type="nucleotide sequence ID" value="NZ_CP081135.1"/>
</dbReference>
<dbReference type="InterPro" id="IPR006343">
    <property type="entry name" value="DnaB/C_C"/>
</dbReference>
<evidence type="ECO:0000256" key="1">
    <source>
        <dbReference type="ARBA" id="ARBA00093462"/>
    </source>
</evidence>
<dbReference type="SUPFAM" id="SSF158499">
    <property type="entry name" value="DnaD domain-like"/>
    <property type="match status" value="1"/>
</dbReference>
<comment type="similarity">
    <text evidence="1">Belongs to the DnaB/DnaD family.</text>
</comment>
<evidence type="ECO:0000313" key="5">
    <source>
        <dbReference type="Proteomes" id="UP001198983"/>
    </source>
</evidence>
<organism evidence="4 5">
    <name type="scientific">Terrisporobacter hibernicus</name>
    <dbReference type="NCBI Taxonomy" id="2813371"/>
    <lineage>
        <taxon>Bacteria</taxon>
        <taxon>Bacillati</taxon>
        <taxon>Bacillota</taxon>
        <taxon>Clostridia</taxon>
        <taxon>Peptostreptococcales</taxon>
        <taxon>Peptostreptococcaceae</taxon>
        <taxon>Terrisporobacter</taxon>
    </lineage>
</organism>
<accession>A0AAX2ZI13</accession>
<feature type="region of interest" description="Disordered" evidence="2">
    <location>
        <begin position="239"/>
        <end position="270"/>
    </location>
</feature>
<dbReference type="PANTHER" id="PTHR37293">
    <property type="entry name" value="PHAGE REPLICATION PROTEIN-RELATED"/>
    <property type="match status" value="1"/>
</dbReference>
<protein>
    <submittedName>
        <fullName evidence="4">DnaD domain protein</fullName>
    </submittedName>
</protein>
<dbReference type="InterPro" id="IPR053162">
    <property type="entry name" value="DnaD"/>
</dbReference>
<dbReference type="Proteomes" id="UP001198983">
    <property type="component" value="Chromosome"/>
</dbReference>
<feature type="compositionally biased region" description="Basic and acidic residues" evidence="2">
    <location>
        <begin position="111"/>
        <end position="134"/>
    </location>
</feature>
<gene>
    <name evidence="4" type="ORF">JW646_17130</name>
</gene>
<dbReference type="EMBL" id="CP081135">
    <property type="protein sequence ID" value="UEL47332.1"/>
    <property type="molecule type" value="Genomic_DNA"/>
</dbReference>
<sequence>MAIVRVIKDKSNPYVMLNKTCLCDDKLSWKAKGLHSYLLSLPDDWKIYVEDLKNRSKDGRECTSNTIKELINAGYVKRIAKRDNETNKFIGGFEYEVYEIPIAIVDDLPKKGKSRESGNPKTGKPDNRETREPENPTLLNNKLILNNKLKVSKYVSEEDNNLSLISTIYNDNIGPIYPVNREWIIDISEKFEVDLFKRAIEICIDKSNVTPGYLKGILKKWDTEGILTLEQLKAKEMEYKNKKANKKNKTKNKDNKPKLENNDDEEIDPELLAEMKKQEELLGLN</sequence>
<evidence type="ECO:0000259" key="3">
    <source>
        <dbReference type="Pfam" id="PF07261"/>
    </source>
</evidence>
<feature type="region of interest" description="Disordered" evidence="2">
    <location>
        <begin position="111"/>
        <end position="136"/>
    </location>
</feature>
<dbReference type="PANTHER" id="PTHR37293:SF9">
    <property type="entry name" value="PHI ETA ORF 22-LIKE PROTEIN"/>
    <property type="match status" value="1"/>
</dbReference>
<keyword evidence="5" id="KW-1185">Reference proteome</keyword>
<proteinExistence type="inferred from homology"/>
<evidence type="ECO:0000256" key="2">
    <source>
        <dbReference type="SAM" id="MobiDB-lite"/>
    </source>
</evidence>
<evidence type="ECO:0000313" key="4">
    <source>
        <dbReference type="EMBL" id="UEL47332.1"/>
    </source>
</evidence>
<feature type="compositionally biased region" description="Basic and acidic residues" evidence="2">
    <location>
        <begin position="251"/>
        <end position="261"/>
    </location>
</feature>
<dbReference type="NCBIfam" id="TIGR01446">
    <property type="entry name" value="DnaD_dom"/>
    <property type="match status" value="1"/>
</dbReference>
<reference evidence="4 5" key="1">
    <citation type="journal article" date="2023" name="Int. J. Syst. Evol. Microbiol.">
        <title>Terrisporobacter hibernicus sp. nov., isolated from bovine faeces in Northern Ireland.</title>
        <authorList>
            <person name="Mitchell M."/>
            <person name="Nguyen S.V."/>
            <person name="Connor M."/>
            <person name="Fairley D.J."/>
            <person name="Donoghue O."/>
            <person name="Marshall H."/>
            <person name="Koolman L."/>
            <person name="McMullan G."/>
            <person name="Schaffer K.E."/>
            <person name="McGrath J.W."/>
            <person name="Fanning S."/>
        </authorList>
    </citation>
    <scope>NUCLEOTIDE SEQUENCE [LARGE SCALE GENOMIC DNA]</scope>
    <source>
        <strain evidence="4 5">MCA3</strain>
    </source>
</reference>